<organism evidence="2 3">
    <name type="scientific">Coptis chinensis</name>
    <dbReference type="NCBI Taxonomy" id="261450"/>
    <lineage>
        <taxon>Eukaryota</taxon>
        <taxon>Viridiplantae</taxon>
        <taxon>Streptophyta</taxon>
        <taxon>Embryophyta</taxon>
        <taxon>Tracheophyta</taxon>
        <taxon>Spermatophyta</taxon>
        <taxon>Magnoliopsida</taxon>
        <taxon>Ranunculales</taxon>
        <taxon>Ranunculaceae</taxon>
        <taxon>Coptidoideae</taxon>
        <taxon>Coptis</taxon>
    </lineage>
</organism>
<dbReference type="PANTHER" id="PTHR44259">
    <property type="entry name" value="OS07G0183000 PROTEIN-RELATED"/>
    <property type="match status" value="1"/>
</dbReference>
<proteinExistence type="predicted"/>
<accession>A0A835HMG3</accession>
<feature type="domain" description="KIB1-4 beta-propeller" evidence="1">
    <location>
        <begin position="71"/>
        <end position="365"/>
    </location>
</feature>
<protein>
    <recommendedName>
        <fullName evidence="1">KIB1-4 beta-propeller domain-containing protein</fullName>
    </recommendedName>
</protein>
<dbReference type="Pfam" id="PF03478">
    <property type="entry name" value="Beta-prop_KIB1-4"/>
    <property type="match status" value="1"/>
</dbReference>
<comment type="caution">
    <text evidence="2">The sequence shown here is derived from an EMBL/GenBank/DDBJ whole genome shotgun (WGS) entry which is preliminary data.</text>
</comment>
<gene>
    <name evidence="2" type="ORF">IFM89_025388</name>
</gene>
<dbReference type="EMBL" id="JADFTS010000006">
    <property type="protein sequence ID" value="KAF9602159.1"/>
    <property type="molecule type" value="Genomic_DNA"/>
</dbReference>
<reference evidence="2 3" key="1">
    <citation type="submission" date="2020-10" db="EMBL/GenBank/DDBJ databases">
        <title>The Coptis chinensis genome and diversification of protoberbering-type alkaloids.</title>
        <authorList>
            <person name="Wang B."/>
            <person name="Shu S."/>
            <person name="Song C."/>
            <person name="Liu Y."/>
        </authorList>
    </citation>
    <scope>NUCLEOTIDE SEQUENCE [LARGE SCALE GENOMIC DNA]</scope>
    <source>
        <strain evidence="2">HL-2020</strain>
        <tissue evidence="2">Leaf</tissue>
    </source>
</reference>
<keyword evidence="3" id="KW-1185">Reference proteome</keyword>
<evidence type="ECO:0000313" key="2">
    <source>
        <dbReference type="EMBL" id="KAF9602159.1"/>
    </source>
</evidence>
<dbReference type="InterPro" id="IPR005174">
    <property type="entry name" value="KIB1-4_b-propeller"/>
</dbReference>
<name>A0A835HMG3_9MAGN</name>
<dbReference type="Proteomes" id="UP000631114">
    <property type="component" value="Unassembled WGS sequence"/>
</dbReference>
<dbReference type="InterPro" id="IPR050942">
    <property type="entry name" value="F-box_BR-signaling"/>
</dbReference>
<dbReference type="OrthoDB" id="1523976at2759"/>
<evidence type="ECO:0000259" key="1">
    <source>
        <dbReference type="Pfam" id="PF03478"/>
    </source>
</evidence>
<evidence type="ECO:0000313" key="3">
    <source>
        <dbReference type="Proteomes" id="UP000631114"/>
    </source>
</evidence>
<dbReference type="AlphaFoldDB" id="A0A835HMG3"/>
<sequence>MDWSDIADYLLDEIVVRLDSYSDYVRLRAVCPVWKSSLPKIPKYLPLTLPGLMLPCNHTDSEVFNLFFAASEVHKLKLAKTEQWLWKGSSKGWLVQLENSPSINLINPLTSTRMQLPPLTTFPNVLEYIPERIGAEYSVMTVNMREEEIRFFSLAEMKHFCVKKLVLSTSPRGKNCLAMAIYGDRDELAWCRIGDEGWKTVEGGWCFFDDIIHFDGKFYALDYIGRVIILPDEEVGASCPKATLFASPPNPDRPDFISDYFYLVESSGQLLMVDRLFESSSKSYNTVKFKVFMLNVNNVSSPWSKVKSLGDRMLFVGQGESFSMSSRDLPCLWKENRIYFTDDCNRSFDVHVEFQEVAGSDMGVFSLEDRRMETLPLPPGYEGCRRRVWPPPIWITPNYF</sequence>